<evidence type="ECO:0000313" key="2">
    <source>
        <dbReference type="EMBL" id="KAB2607828.1"/>
    </source>
</evidence>
<dbReference type="InterPro" id="IPR036047">
    <property type="entry name" value="F-box-like_dom_sf"/>
</dbReference>
<dbReference type="OrthoDB" id="1150430at2759"/>
<keyword evidence="3" id="KW-1185">Reference proteome</keyword>
<sequence>MEHKHKLVATASSRGQRVCAIESKMIDRLSNLPDEIAQHIFSFLDLKDMARLGCMSKRYRKFHLSSPSLEININEIPNQKMKKCSCNMRLQLIYSLDRYLFRRGDNKIKRFHIRWVTHNRFTKDCACDERFRIIAWVYNAIRCNVEELDLDVSLPRETPLALSSFMFLCKSLTSLSVSMKCVLKGPPLDSSSNLKYLSLREVCIVDEKFFTWITCCCKCIKEFRLQDIYGVANITIESSSLESFVFECPGLSAGCNLNISGQKLECLHIRWGNLFFDQKSSLNISAPNLKSFTWWGTSELSLQPESGIDFGIIHKVLHSMRGVKVLILHKKITMVKTQHPSNL</sequence>
<dbReference type="Pfam" id="PF12937">
    <property type="entry name" value="F-box-like"/>
    <property type="match status" value="1"/>
</dbReference>
<dbReference type="InterPro" id="IPR001810">
    <property type="entry name" value="F-box_dom"/>
</dbReference>
<reference evidence="2 3" key="3">
    <citation type="submission" date="2019-11" db="EMBL/GenBank/DDBJ databases">
        <title>A de novo genome assembly of a pear dwarfing rootstock.</title>
        <authorList>
            <person name="Wang F."/>
            <person name="Wang J."/>
            <person name="Li S."/>
            <person name="Zhang Y."/>
            <person name="Fang M."/>
            <person name="Ma L."/>
            <person name="Zhao Y."/>
            <person name="Jiang S."/>
        </authorList>
    </citation>
    <scope>NUCLEOTIDE SEQUENCE [LARGE SCALE GENOMIC DNA]</scope>
    <source>
        <strain evidence="2">S2</strain>
        <tissue evidence="2">Leaf</tissue>
    </source>
</reference>
<dbReference type="PROSITE" id="PS50181">
    <property type="entry name" value="FBOX"/>
    <property type="match status" value="1"/>
</dbReference>
<proteinExistence type="predicted"/>
<protein>
    <submittedName>
        <fullName evidence="2">F-box/FBD/LRR-repeat protein</fullName>
    </submittedName>
</protein>
<dbReference type="EMBL" id="SMOL01000553">
    <property type="protein sequence ID" value="KAB2607828.1"/>
    <property type="molecule type" value="Genomic_DNA"/>
</dbReference>
<dbReference type="PANTHER" id="PTHR31900">
    <property type="entry name" value="F-BOX/RNI SUPERFAMILY PROTEIN-RELATED"/>
    <property type="match status" value="1"/>
</dbReference>
<feature type="domain" description="F-box" evidence="1">
    <location>
        <begin position="26"/>
        <end position="62"/>
    </location>
</feature>
<dbReference type="SUPFAM" id="SSF81383">
    <property type="entry name" value="F-box domain"/>
    <property type="match status" value="1"/>
</dbReference>
<comment type="caution">
    <text evidence="2">The sequence shown here is derived from an EMBL/GenBank/DDBJ whole genome shotgun (WGS) entry which is preliminary data.</text>
</comment>
<name>A0A5N5FXG1_9ROSA</name>
<dbReference type="CDD" id="cd09917">
    <property type="entry name" value="F-box_SF"/>
    <property type="match status" value="1"/>
</dbReference>
<dbReference type="InterPro" id="IPR050232">
    <property type="entry name" value="FBL13/AtMIF1-like"/>
</dbReference>
<evidence type="ECO:0000313" key="3">
    <source>
        <dbReference type="Proteomes" id="UP000327157"/>
    </source>
</evidence>
<organism evidence="2 3">
    <name type="scientific">Pyrus ussuriensis x Pyrus communis</name>
    <dbReference type="NCBI Taxonomy" id="2448454"/>
    <lineage>
        <taxon>Eukaryota</taxon>
        <taxon>Viridiplantae</taxon>
        <taxon>Streptophyta</taxon>
        <taxon>Embryophyta</taxon>
        <taxon>Tracheophyta</taxon>
        <taxon>Spermatophyta</taxon>
        <taxon>Magnoliopsida</taxon>
        <taxon>eudicotyledons</taxon>
        <taxon>Gunneridae</taxon>
        <taxon>Pentapetalae</taxon>
        <taxon>rosids</taxon>
        <taxon>fabids</taxon>
        <taxon>Rosales</taxon>
        <taxon>Rosaceae</taxon>
        <taxon>Amygdaloideae</taxon>
        <taxon>Maleae</taxon>
        <taxon>Pyrus</taxon>
    </lineage>
</organism>
<dbReference type="Pfam" id="PF24758">
    <property type="entry name" value="LRR_At5g56370"/>
    <property type="match status" value="1"/>
</dbReference>
<dbReference type="Proteomes" id="UP000327157">
    <property type="component" value="Chromosome 14"/>
</dbReference>
<evidence type="ECO:0000259" key="1">
    <source>
        <dbReference type="PROSITE" id="PS50181"/>
    </source>
</evidence>
<gene>
    <name evidence="2" type="ORF">D8674_010996</name>
</gene>
<dbReference type="Gene3D" id="1.20.1280.50">
    <property type="match status" value="1"/>
</dbReference>
<dbReference type="SUPFAM" id="SSF52047">
    <property type="entry name" value="RNI-like"/>
    <property type="match status" value="1"/>
</dbReference>
<dbReference type="InterPro" id="IPR055411">
    <property type="entry name" value="LRR_FXL15/At3g58940/PEG3-like"/>
</dbReference>
<dbReference type="AlphaFoldDB" id="A0A5N5FXG1"/>
<accession>A0A5N5FXG1</accession>
<dbReference type="PANTHER" id="PTHR31900:SF34">
    <property type="entry name" value="EMB|CAB62440.1-RELATED"/>
    <property type="match status" value="1"/>
</dbReference>
<reference evidence="3" key="2">
    <citation type="submission" date="2019-10" db="EMBL/GenBank/DDBJ databases">
        <title>A de novo genome assembly of a pear dwarfing rootstock.</title>
        <authorList>
            <person name="Wang F."/>
            <person name="Wang J."/>
            <person name="Li S."/>
            <person name="Zhang Y."/>
            <person name="Fang M."/>
            <person name="Ma L."/>
            <person name="Zhao Y."/>
            <person name="Jiang S."/>
        </authorList>
    </citation>
    <scope>NUCLEOTIDE SEQUENCE [LARGE SCALE GENOMIC DNA]</scope>
</reference>
<reference evidence="2 3" key="1">
    <citation type="submission" date="2019-09" db="EMBL/GenBank/DDBJ databases">
        <authorList>
            <person name="Ou C."/>
        </authorList>
    </citation>
    <scope>NUCLEOTIDE SEQUENCE [LARGE SCALE GENOMIC DNA]</scope>
    <source>
        <strain evidence="2">S2</strain>
        <tissue evidence="2">Leaf</tissue>
    </source>
</reference>